<dbReference type="EMBL" id="JBEFKJ010000037">
    <property type="protein sequence ID" value="KAL2037744.1"/>
    <property type="molecule type" value="Genomic_DNA"/>
</dbReference>
<proteinExistence type="predicted"/>
<gene>
    <name evidence="2" type="ORF">N7G274_009469</name>
</gene>
<dbReference type="Proteomes" id="UP001590950">
    <property type="component" value="Unassembled WGS sequence"/>
</dbReference>
<feature type="region of interest" description="Disordered" evidence="1">
    <location>
        <begin position="37"/>
        <end position="78"/>
    </location>
</feature>
<evidence type="ECO:0000256" key="1">
    <source>
        <dbReference type="SAM" id="MobiDB-lite"/>
    </source>
</evidence>
<organism evidence="2 3">
    <name type="scientific">Stereocaulon virgatum</name>
    <dbReference type="NCBI Taxonomy" id="373712"/>
    <lineage>
        <taxon>Eukaryota</taxon>
        <taxon>Fungi</taxon>
        <taxon>Dikarya</taxon>
        <taxon>Ascomycota</taxon>
        <taxon>Pezizomycotina</taxon>
        <taxon>Lecanoromycetes</taxon>
        <taxon>OSLEUM clade</taxon>
        <taxon>Lecanoromycetidae</taxon>
        <taxon>Lecanorales</taxon>
        <taxon>Lecanorineae</taxon>
        <taxon>Stereocaulaceae</taxon>
        <taxon>Stereocaulon</taxon>
    </lineage>
</organism>
<keyword evidence="3" id="KW-1185">Reference proteome</keyword>
<comment type="caution">
    <text evidence="2">The sequence shown here is derived from an EMBL/GenBank/DDBJ whole genome shotgun (WGS) entry which is preliminary data.</text>
</comment>
<sequence>MCLFPVSKVYLDPPPKKKPAPRPNYTLVSDHFNVQPIPRHHHDATSSAAGVSGSHHTHRVYRPTPQNNRPIATTPAPVNMPRWQPAPFGGAMPAAVVAPAPAPAANNPWTNPGHAIARAAMGLAAAVPPAPAANNPWTNPSHPTARAAMGLATAAVSVAPPDTGHHHRWHPAPVAVAAAPHVGHHHRWHPAPAAAAAAAPPNNPWNHFATLPYYQIYSWAQQAPIYQPGGGGNVQFYTSTLQNPGPTHFTTQDGRRMQIVPEIPTPNSQYYCRELDGSYTERTYNQIMHDCQPGEWRPHPETQFPYWYRLRA</sequence>
<name>A0ABR3ZYY4_9LECA</name>
<evidence type="ECO:0000313" key="3">
    <source>
        <dbReference type="Proteomes" id="UP001590950"/>
    </source>
</evidence>
<reference evidence="2 3" key="1">
    <citation type="submission" date="2024-09" db="EMBL/GenBank/DDBJ databases">
        <title>Rethinking Asexuality: The Enigmatic Case of Functional Sexual Genes in Lepraria (Stereocaulaceae).</title>
        <authorList>
            <person name="Doellman M."/>
            <person name="Sun Y."/>
            <person name="Barcenas-Pena A."/>
            <person name="Lumbsch H.T."/>
            <person name="Grewe F."/>
        </authorList>
    </citation>
    <scope>NUCLEOTIDE SEQUENCE [LARGE SCALE GENOMIC DNA]</scope>
    <source>
        <strain evidence="2 3">Mercado 3170</strain>
    </source>
</reference>
<accession>A0ABR3ZYY4</accession>
<evidence type="ECO:0000313" key="2">
    <source>
        <dbReference type="EMBL" id="KAL2037744.1"/>
    </source>
</evidence>
<protein>
    <submittedName>
        <fullName evidence="2">Uncharacterized protein</fullName>
    </submittedName>
</protein>